<reference evidence="1 2" key="1">
    <citation type="submission" date="2018-04" db="EMBL/GenBank/DDBJ databases">
        <title>Genomic Encyclopedia of Archaeal and Bacterial Type Strains, Phase II (KMG-II): from individual species to whole genera.</title>
        <authorList>
            <person name="Goeker M."/>
        </authorList>
    </citation>
    <scope>NUCLEOTIDE SEQUENCE [LARGE SCALE GENOMIC DNA]</scope>
    <source>
        <strain evidence="1 2">DSM 45169</strain>
    </source>
</reference>
<organism evidence="1 2">
    <name type="scientific">Desmospora activa DSM 45169</name>
    <dbReference type="NCBI Taxonomy" id="1121389"/>
    <lineage>
        <taxon>Bacteria</taxon>
        <taxon>Bacillati</taxon>
        <taxon>Bacillota</taxon>
        <taxon>Bacilli</taxon>
        <taxon>Bacillales</taxon>
        <taxon>Thermoactinomycetaceae</taxon>
        <taxon>Desmospora</taxon>
    </lineage>
</organism>
<proteinExistence type="predicted"/>
<evidence type="ECO:0000313" key="2">
    <source>
        <dbReference type="Proteomes" id="UP000241639"/>
    </source>
</evidence>
<protein>
    <recommendedName>
        <fullName evidence="3">MYM-type domain-containing protein</fullName>
    </recommendedName>
</protein>
<dbReference type="Proteomes" id="UP000241639">
    <property type="component" value="Unassembled WGS sequence"/>
</dbReference>
<accession>A0A2T4ZCG4</accession>
<evidence type="ECO:0008006" key="3">
    <source>
        <dbReference type="Google" id="ProtNLM"/>
    </source>
</evidence>
<gene>
    <name evidence="1" type="ORF">C8J48_2214</name>
</gene>
<dbReference type="AlphaFoldDB" id="A0A2T4ZCG4"/>
<sequence length="59" mass="7100">MIKHICDNCKNEDGGNEFPQFWVPFFIHQPERTIELHFCSWECLAVFRKKHAKKPKRIA</sequence>
<dbReference type="EMBL" id="PZZP01000001">
    <property type="protein sequence ID" value="PTM59587.1"/>
    <property type="molecule type" value="Genomic_DNA"/>
</dbReference>
<name>A0A2T4ZCG4_9BACL</name>
<evidence type="ECO:0000313" key="1">
    <source>
        <dbReference type="EMBL" id="PTM59587.1"/>
    </source>
</evidence>
<comment type="caution">
    <text evidence="1">The sequence shown here is derived from an EMBL/GenBank/DDBJ whole genome shotgun (WGS) entry which is preliminary data.</text>
</comment>
<keyword evidence="2" id="KW-1185">Reference proteome</keyword>